<evidence type="ECO:0000313" key="2">
    <source>
        <dbReference type="Proteomes" id="UP000663868"/>
    </source>
</evidence>
<sequence length="280" mass="31400">MITISPITPFIFDQLYRKYNETLLCPCSTTMVPYKNFVSQEFTFHPVCSSIFVNQRWIEALYLSNATQYAPFDFRATASSQLIILQNSLGATNQGNALVSSLNTNTMVAITGFKFLALILGTPIIYCQRDSNDTRNVKKEMCGIENPIIQGGFFLKSNIGLPIPDQSCTSSISDSNAVKGFFAGCTPFEGSFFTFLLITWLSTELMTIKVWNPSLPHYNNLKRLNSNTLICPCYTTTMPYDTFIALSPTLHQVCSSDFISDRWISVLKNSLPTNIVILKF</sequence>
<organism evidence="1 2">
    <name type="scientific">Adineta steineri</name>
    <dbReference type="NCBI Taxonomy" id="433720"/>
    <lineage>
        <taxon>Eukaryota</taxon>
        <taxon>Metazoa</taxon>
        <taxon>Spiralia</taxon>
        <taxon>Gnathifera</taxon>
        <taxon>Rotifera</taxon>
        <taxon>Eurotatoria</taxon>
        <taxon>Bdelloidea</taxon>
        <taxon>Adinetida</taxon>
        <taxon>Adinetidae</taxon>
        <taxon>Adineta</taxon>
    </lineage>
</organism>
<accession>A0A819JJA2</accession>
<protein>
    <submittedName>
        <fullName evidence="1">Uncharacterized protein</fullName>
    </submittedName>
</protein>
<feature type="non-terminal residue" evidence="1">
    <location>
        <position position="280"/>
    </location>
</feature>
<proteinExistence type="predicted"/>
<dbReference type="Proteomes" id="UP000663868">
    <property type="component" value="Unassembled WGS sequence"/>
</dbReference>
<dbReference type="AlphaFoldDB" id="A0A819JJA2"/>
<dbReference type="EMBL" id="CAJOBB010002008">
    <property type="protein sequence ID" value="CAF3928555.1"/>
    <property type="molecule type" value="Genomic_DNA"/>
</dbReference>
<gene>
    <name evidence="1" type="ORF">KXQ929_LOCUS24325</name>
</gene>
<name>A0A819JJA2_9BILA</name>
<evidence type="ECO:0000313" key="1">
    <source>
        <dbReference type="EMBL" id="CAF3928555.1"/>
    </source>
</evidence>
<reference evidence="1" key="1">
    <citation type="submission" date="2021-02" db="EMBL/GenBank/DDBJ databases">
        <authorList>
            <person name="Nowell W R."/>
        </authorList>
    </citation>
    <scope>NUCLEOTIDE SEQUENCE</scope>
</reference>
<comment type="caution">
    <text evidence="1">The sequence shown here is derived from an EMBL/GenBank/DDBJ whole genome shotgun (WGS) entry which is preliminary data.</text>
</comment>